<reference evidence="2 3" key="1">
    <citation type="submission" date="2022-04" db="EMBL/GenBank/DDBJ databases">
        <title>Genome sequence of soybean root-associated Caulobacter segnis RL271.</title>
        <authorList>
            <person name="Longley R."/>
            <person name="Bonito G."/>
            <person name="Trigodet F."/>
            <person name="Crosson S."/>
            <person name="Fiebig A."/>
        </authorList>
    </citation>
    <scope>NUCLEOTIDE SEQUENCE [LARGE SCALE GENOMIC DNA]</scope>
    <source>
        <strain evidence="2 3">RL271</strain>
    </source>
</reference>
<sequence length="69" mass="7516">MVPRGDAILLVDAVQWSAGGDAAWNGFGLPHMKYRPRLDPTRVGFRLEPFTGEGTTPDRARPAQATPPQ</sequence>
<evidence type="ECO:0000313" key="3">
    <source>
        <dbReference type="Proteomes" id="UP001057520"/>
    </source>
</evidence>
<organism evidence="2 3">
    <name type="scientific">Caulobacter segnis</name>
    <dbReference type="NCBI Taxonomy" id="88688"/>
    <lineage>
        <taxon>Bacteria</taxon>
        <taxon>Pseudomonadati</taxon>
        <taxon>Pseudomonadota</taxon>
        <taxon>Alphaproteobacteria</taxon>
        <taxon>Caulobacterales</taxon>
        <taxon>Caulobacteraceae</taxon>
        <taxon>Caulobacter</taxon>
    </lineage>
</organism>
<dbReference type="Proteomes" id="UP001057520">
    <property type="component" value="Chromosome"/>
</dbReference>
<proteinExistence type="predicted"/>
<protein>
    <submittedName>
        <fullName evidence="2">Uncharacterized protein</fullName>
    </submittedName>
</protein>
<evidence type="ECO:0000256" key="1">
    <source>
        <dbReference type="SAM" id="MobiDB-lite"/>
    </source>
</evidence>
<dbReference type="EMBL" id="CP096040">
    <property type="protein sequence ID" value="USQ96554.1"/>
    <property type="molecule type" value="Genomic_DNA"/>
</dbReference>
<gene>
    <name evidence="2" type="ORF">MZV50_02865</name>
</gene>
<keyword evidence="3" id="KW-1185">Reference proteome</keyword>
<name>A0ABY4ZWL5_9CAUL</name>
<evidence type="ECO:0000313" key="2">
    <source>
        <dbReference type="EMBL" id="USQ96554.1"/>
    </source>
</evidence>
<feature type="region of interest" description="Disordered" evidence="1">
    <location>
        <begin position="48"/>
        <end position="69"/>
    </location>
</feature>
<accession>A0ABY4ZWL5</accession>